<evidence type="ECO:0000313" key="3">
    <source>
        <dbReference type="Proteomes" id="UP000006671"/>
    </source>
</evidence>
<dbReference type="InParanoid" id="D2UXY8"/>
<evidence type="ECO:0000313" key="2">
    <source>
        <dbReference type="EMBL" id="EFC50376.1"/>
    </source>
</evidence>
<dbReference type="RefSeq" id="XP_002683120.1">
    <property type="nucleotide sequence ID" value="XM_002683074.1"/>
</dbReference>
<gene>
    <name evidence="2" type="ORF">NAEGRDRAFT_61285</name>
</gene>
<name>D2UXY8_NAEGR</name>
<sequence length="204" mass="22937">MYNNIQPFFPTSTLVMINTATINHQECAKYDVLFNLQNTYFATYKEESMEELLKEGFQRISKDGFNVIGNSNVSNSQLLLPLVGLSDSLINVNTEKLETMEVCNCQSPINNKVETPPLIASAGSSSPKKKKKKTPPSGFSDFKLENPVERKRKKPSATIVVPSSGEGSSDQVDGIVEIDISKYHPRRKQRNYDHMLAQYKLTKK</sequence>
<dbReference type="GeneID" id="8863936"/>
<dbReference type="AlphaFoldDB" id="D2UXY8"/>
<keyword evidence="3" id="KW-1185">Reference proteome</keyword>
<evidence type="ECO:0000256" key="1">
    <source>
        <dbReference type="SAM" id="MobiDB-lite"/>
    </source>
</evidence>
<accession>D2UXY8</accession>
<reference evidence="2 3" key="1">
    <citation type="journal article" date="2010" name="Cell">
        <title>The genome of Naegleria gruberi illuminates early eukaryotic versatility.</title>
        <authorList>
            <person name="Fritz-Laylin L.K."/>
            <person name="Prochnik S.E."/>
            <person name="Ginger M.L."/>
            <person name="Dacks J.B."/>
            <person name="Carpenter M.L."/>
            <person name="Field M.C."/>
            <person name="Kuo A."/>
            <person name="Paredez A."/>
            <person name="Chapman J."/>
            <person name="Pham J."/>
            <person name="Shu S."/>
            <person name="Neupane R."/>
            <person name="Cipriano M."/>
            <person name="Mancuso J."/>
            <person name="Tu H."/>
            <person name="Salamov A."/>
            <person name="Lindquist E."/>
            <person name="Shapiro H."/>
            <person name="Lucas S."/>
            <person name="Grigoriev I.V."/>
            <person name="Cande W.Z."/>
            <person name="Fulton C."/>
            <person name="Rokhsar D.S."/>
            <person name="Dawson S.C."/>
        </authorList>
    </citation>
    <scope>NUCLEOTIDE SEQUENCE [LARGE SCALE GENOMIC DNA]</scope>
    <source>
        <strain evidence="2 3">NEG-M</strain>
    </source>
</reference>
<dbReference type="KEGG" id="ngr:NAEGRDRAFT_61285"/>
<protein>
    <submittedName>
        <fullName evidence="2">Predicted protein</fullName>
    </submittedName>
</protein>
<dbReference type="EMBL" id="GG738845">
    <property type="protein sequence ID" value="EFC50376.1"/>
    <property type="molecule type" value="Genomic_DNA"/>
</dbReference>
<feature type="region of interest" description="Disordered" evidence="1">
    <location>
        <begin position="114"/>
        <end position="175"/>
    </location>
</feature>
<dbReference type="VEuPathDB" id="AmoebaDB:NAEGRDRAFT_61285"/>
<dbReference type="Proteomes" id="UP000006671">
    <property type="component" value="Unassembled WGS sequence"/>
</dbReference>
<organism evidence="3">
    <name type="scientific">Naegleria gruberi</name>
    <name type="common">Amoeba</name>
    <dbReference type="NCBI Taxonomy" id="5762"/>
    <lineage>
        <taxon>Eukaryota</taxon>
        <taxon>Discoba</taxon>
        <taxon>Heterolobosea</taxon>
        <taxon>Tetramitia</taxon>
        <taxon>Eutetramitia</taxon>
        <taxon>Vahlkampfiidae</taxon>
        <taxon>Naegleria</taxon>
    </lineage>
</organism>
<proteinExistence type="predicted"/>